<evidence type="ECO:0000313" key="22">
    <source>
        <dbReference type="EMBL" id="KAF5191193.1"/>
    </source>
</evidence>
<evidence type="ECO:0000256" key="3">
    <source>
        <dbReference type="ARBA" id="ARBA00004496"/>
    </source>
</evidence>
<comment type="similarity">
    <text evidence="5">Belongs to the PEPCase type 1 family.</text>
</comment>
<reference evidence="22 23" key="1">
    <citation type="submission" date="2020-06" db="EMBL/GenBank/DDBJ databases">
        <title>Transcriptomic and genomic resources for Thalictrum thalictroides and T. hernandezii: Facilitating candidate gene discovery in an emerging model plant lineage.</title>
        <authorList>
            <person name="Arias T."/>
            <person name="Riano-Pachon D.M."/>
            <person name="Di Stilio V.S."/>
        </authorList>
    </citation>
    <scope>NUCLEOTIDE SEQUENCE [LARGE SCALE GENOMIC DNA]</scope>
    <source>
        <strain evidence="23">cv. WT478/WT964</strain>
        <tissue evidence="22">Leaves</tissue>
    </source>
</reference>
<dbReference type="GO" id="GO:0070476">
    <property type="term" value="P:rRNA (guanine-N7)-methylation"/>
    <property type="evidence" value="ECO:0007669"/>
    <property type="project" value="InterPro"/>
</dbReference>
<dbReference type="InterPro" id="IPR015813">
    <property type="entry name" value="Pyrv/PenolPyrv_kinase-like_dom"/>
</dbReference>
<evidence type="ECO:0000256" key="17">
    <source>
        <dbReference type="PROSITE-ProRule" id="PRU10111"/>
    </source>
</evidence>
<evidence type="ECO:0000256" key="2">
    <source>
        <dbReference type="ARBA" id="ARBA00004123"/>
    </source>
</evidence>
<keyword evidence="14" id="KW-0539">Nucleus</keyword>
<dbReference type="Gene3D" id="1.20.1440.90">
    <property type="entry name" value="Phosphoenolpyruvate/pyruvate domain"/>
    <property type="match status" value="1"/>
</dbReference>
<dbReference type="SUPFAM" id="SSF51621">
    <property type="entry name" value="Phosphoenolpyruvate/pyruvate domain"/>
    <property type="match status" value="1"/>
</dbReference>
<keyword evidence="12" id="KW-0460">Magnesium</keyword>
<feature type="active site" evidence="17">
    <location>
        <position position="437"/>
    </location>
</feature>
<evidence type="ECO:0000256" key="8">
    <source>
        <dbReference type="ARBA" id="ARBA00022490"/>
    </source>
</evidence>
<evidence type="ECO:0000256" key="7">
    <source>
        <dbReference type="ARBA" id="ARBA00012305"/>
    </source>
</evidence>
<dbReference type="Proteomes" id="UP000554482">
    <property type="component" value="Unassembled WGS sequence"/>
</dbReference>
<evidence type="ECO:0000256" key="11">
    <source>
        <dbReference type="ARBA" id="ARBA00022691"/>
    </source>
</evidence>
<dbReference type="GO" id="GO:0016435">
    <property type="term" value="F:rRNA (guanine) methyltransferase activity"/>
    <property type="evidence" value="ECO:0007669"/>
    <property type="project" value="InterPro"/>
</dbReference>
<evidence type="ECO:0000256" key="14">
    <source>
        <dbReference type="ARBA" id="ARBA00023242"/>
    </source>
</evidence>
<organism evidence="22 23">
    <name type="scientific">Thalictrum thalictroides</name>
    <name type="common">Rue-anemone</name>
    <name type="synonym">Anemone thalictroides</name>
    <dbReference type="NCBI Taxonomy" id="46969"/>
    <lineage>
        <taxon>Eukaryota</taxon>
        <taxon>Viridiplantae</taxon>
        <taxon>Streptophyta</taxon>
        <taxon>Embryophyta</taxon>
        <taxon>Tracheophyta</taxon>
        <taxon>Spermatophyta</taxon>
        <taxon>Magnoliopsida</taxon>
        <taxon>Ranunculales</taxon>
        <taxon>Ranunculaceae</taxon>
        <taxon>Thalictroideae</taxon>
        <taxon>Thalictrum</taxon>
    </lineage>
</organism>
<dbReference type="EC" id="4.1.1.31" evidence="7"/>
<dbReference type="GO" id="GO:0005829">
    <property type="term" value="C:cytosol"/>
    <property type="evidence" value="ECO:0007669"/>
    <property type="project" value="TreeGrafter"/>
</dbReference>
<dbReference type="OrthoDB" id="1365747at2759"/>
<evidence type="ECO:0000259" key="20">
    <source>
        <dbReference type="Pfam" id="PF08241"/>
    </source>
</evidence>
<dbReference type="FunFam" id="3.40.50.150:FF:000017">
    <property type="entry name" value="probable 18S rRNA (Guanine-N(7))-methyltransferase"/>
    <property type="match status" value="1"/>
</dbReference>
<evidence type="ECO:0000256" key="4">
    <source>
        <dbReference type="ARBA" id="ARBA00005547"/>
    </source>
</evidence>
<feature type="compositionally biased region" description="Acidic residues" evidence="19">
    <location>
        <begin position="221"/>
        <end position="236"/>
    </location>
</feature>
<dbReference type="EMBL" id="JABWDY010023097">
    <property type="protein sequence ID" value="KAF5191193.1"/>
    <property type="molecule type" value="Genomic_DNA"/>
</dbReference>
<evidence type="ECO:0000256" key="5">
    <source>
        <dbReference type="ARBA" id="ARBA00008346"/>
    </source>
</evidence>
<dbReference type="InterPro" id="IPR018129">
    <property type="entry name" value="PEP_COase_Lys_AS"/>
</dbReference>
<keyword evidence="15" id="KW-0120">Carbon dioxide fixation</keyword>
<dbReference type="Pfam" id="PF00311">
    <property type="entry name" value="PEPcase"/>
    <property type="match status" value="2"/>
</dbReference>
<evidence type="ECO:0000256" key="13">
    <source>
        <dbReference type="ARBA" id="ARBA00023239"/>
    </source>
</evidence>
<keyword evidence="8" id="KW-0963">Cytoplasm</keyword>
<keyword evidence="10" id="KW-0808">Transferase</keyword>
<comment type="caution">
    <text evidence="22">The sequence shown here is derived from an EMBL/GenBank/DDBJ whole genome shotgun (WGS) entry which is preliminary data.</text>
</comment>
<keyword evidence="9" id="KW-0489">Methyltransferase</keyword>
<evidence type="ECO:0000256" key="10">
    <source>
        <dbReference type="ARBA" id="ARBA00022679"/>
    </source>
</evidence>
<evidence type="ECO:0000313" key="23">
    <source>
        <dbReference type="Proteomes" id="UP000554482"/>
    </source>
</evidence>
<evidence type="ECO:0000256" key="16">
    <source>
        <dbReference type="ARBA" id="ARBA00048995"/>
    </source>
</evidence>
<evidence type="ECO:0000256" key="18">
    <source>
        <dbReference type="PROSITE-ProRule" id="PRU10112"/>
    </source>
</evidence>
<evidence type="ECO:0000256" key="9">
    <source>
        <dbReference type="ARBA" id="ARBA00022603"/>
    </source>
</evidence>
<dbReference type="SUPFAM" id="SSF53335">
    <property type="entry name" value="S-adenosyl-L-methionine-dependent methyltransferases"/>
    <property type="match status" value="1"/>
</dbReference>
<feature type="region of interest" description="Disordered" evidence="19">
    <location>
        <begin position="211"/>
        <end position="280"/>
    </location>
</feature>
<dbReference type="InterPro" id="IPR022805">
    <property type="entry name" value="PEP_COase_bac/pln-type"/>
</dbReference>
<comment type="subcellular location">
    <subcellularLocation>
        <location evidence="3">Cytoplasm</location>
    </subcellularLocation>
    <subcellularLocation>
        <location evidence="2">Nucleus</location>
    </subcellularLocation>
</comment>
<keyword evidence="13" id="KW-0456">Lyase</keyword>
<dbReference type="GO" id="GO:0015977">
    <property type="term" value="P:carbon fixation"/>
    <property type="evidence" value="ECO:0007669"/>
    <property type="project" value="UniProtKB-KW"/>
</dbReference>
<name>A0A7J6W260_THATH</name>
<feature type="active site" evidence="18">
    <location>
        <position position="961"/>
    </location>
</feature>
<dbReference type="Pfam" id="PF12589">
    <property type="entry name" value="WBS_methylT"/>
    <property type="match status" value="1"/>
</dbReference>
<dbReference type="PROSITE" id="PS00781">
    <property type="entry name" value="PEPCASE_1"/>
    <property type="match status" value="1"/>
</dbReference>
<dbReference type="FunFam" id="1.20.1440.90:FF:000001">
    <property type="entry name" value="Phosphoenolpyruvate carboxylase 1"/>
    <property type="match status" value="1"/>
</dbReference>
<dbReference type="InterPro" id="IPR033129">
    <property type="entry name" value="PEPCASE_His_AS"/>
</dbReference>
<dbReference type="PRINTS" id="PR00150">
    <property type="entry name" value="PEPCARBXLASE"/>
</dbReference>
<dbReference type="InterPro" id="IPR022238">
    <property type="entry name" value="Bud23_C"/>
</dbReference>
<dbReference type="Gene3D" id="3.40.50.150">
    <property type="entry name" value="Vaccinia Virus protein VP39"/>
    <property type="match status" value="1"/>
</dbReference>
<evidence type="ECO:0000256" key="12">
    <source>
        <dbReference type="ARBA" id="ARBA00022842"/>
    </source>
</evidence>
<evidence type="ECO:0000256" key="1">
    <source>
        <dbReference type="ARBA" id="ARBA00001946"/>
    </source>
</evidence>
<dbReference type="InterPro" id="IPR029063">
    <property type="entry name" value="SAM-dependent_MTases_sf"/>
</dbReference>
<dbReference type="GO" id="GO:0005730">
    <property type="term" value="C:nucleolus"/>
    <property type="evidence" value="ECO:0007669"/>
    <property type="project" value="UniProtKB-ARBA"/>
</dbReference>
<feature type="domain" description="Methyltransferase type 11" evidence="20">
    <location>
        <begin position="56"/>
        <end position="154"/>
    </location>
</feature>
<dbReference type="InterPro" id="IPR021135">
    <property type="entry name" value="PEP_COase"/>
</dbReference>
<dbReference type="PROSITE" id="PS00393">
    <property type="entry name" value="PEPCASE_2"/>
    <property type="match status" value="1"/>
</dbReference>
<comment type="similarity">
    <text evidence="4">Belongs to the class I-like SAM-binding methyltransferase superfamily. BUD23/WBSCR22 family.</text>
</comment>
<comment type="cofactor">
    <cofactor evidence="1">
        <name>Mg(2+)</name>
        <dbReference type="ChEBI" id="CHEBI:18420"/>
    </cofactor>
</comment>
<comment type="subunit">
    <text evidence="6">Homotetramer.</text>
</comment>
<accession>A0A7J6W260</accession>
<dbReference type="GO" id="GO:0008964">
    <property type="term" value="F:phosphoenolpyruvate carboxylase activity"/>
    <property type="evidence" value="ECO:0007669"/>
    <property type="project" value="UniProtKB-EC"/>
</dbReference>
<keyword evidence="22" id="KW-0670">Pyruvate</keyword>
<sequence>MSSRPELQAPPEIFYNDSEARKYTSSSRIVEIQAKLSERAVELLALPNDGVPRLLLDIGCGSGLSGETLSEYGHQWIGLDISQSMLDVAVEREVEGDLLLSDMGQGLALRTGVIDGAISISAVQWLCNADKSCHNPRLRLKAFFGSLYRSLARGAKAVFQMYPESLAQRELILGFAMRAGFAGGVVVDYPHSSKSRKEYLVLTCGPPSVSTALPSAKGEDGESCSDDDDSSGDEEPMVSISDRHRPRKKLKVSKKGKDRQWLLKKKDQQRKKGNTVPPDTRVTMTDTTDDIAEEISFQSFEDDCRLLGSLLNDVLQREVGDQFIQTIERKRILAQSACNMRMAGIEDTAELLEKQLASEMSKMTLQEALTVARAFSHYLTIMGIAETHHRVRKARNAAHLSKSCDDIFNQLIQGGVSPEDLYNTVCKQEVEIVLTAHPTQINRRTLQFKHVRISQLLEYNDRPDLNHEDREMLIEDLAREITAIWQTDELRRQKPTPVDEARSGLHIVEQSLWKAVPHYLRRVSNALKKHTGRPLPLTCTPIKFGSWMGGDRDGNPNVTAKVTRDVSLLSRWMAIDFYIKEADSLRFELSMNRCNDKLSRLAHEILHKEKTSENWHESWNQPVHKSQLNQYSQEASALPTQLPDGLKLSSFPGSTSLASPSNSHSTLISTSGSFASGITQKKTMSESQIGQSNFQKLLEPSLPQFPGIAPYRIVLGNVKEKLMKTRRRLELLLEDHPCDHDSWDYYETPDQLLEPLLLCYESLQSCGSGVLADGRLADLIRRVATFGMVLMKLDLRQESGRHAETLDAITTYLDMGVYSEWDEDKKLEFLTRELKGKRPLVPHSIQVAPDVKEILDTFRVSAELGSDSLGAYVISMASNASDVLAVELLQKDARLAVSGELGRPCPGGTLRVVPLFETVKDLREAGSVIKKLLSIDWYREHIIKNHDGHQEVMVGYSDSGKDAGRFTAAWELYKAQEDVVAACNVFGIKVTLFHGRGGSIGRGGGPTYLAIQSQPPGSVMGTLRSTEQGEMVQAKFGLPQMAVRQLEIYTTAVLLATLRPPIPPREEKWRNLMEEISSISCENYRTTVYENPEFLAYFHEATPQAELGFLNIGSRPTRRKNSTGIGHLRAIPWVFAWTQTRFVLPAWLGVGAGLRGACDKGYTEDLRAMYREWPFFQSTMDLIEMVLGKADIPIAKHYDEVLVSENRRQLGKELQMELSRTEKYVLVVTGHEKPLENNRNLRRLIESRLPYLNPINMLQVEILRRLRCDDDNNELRDALLITINGIAAGMRNTG</sequence>
<evidence type="ECO:0000256" key="15">
    <source>
        <dbReference type="ARBA" id="ARBA00023300"/>
    </source>
</evidence>
<gene>
    <name evidence="22" type="ORF">FRX31_019227</name>
</gene>
<dbReference type="GO" id="GO:0006099">
    <property type="term" value="P:tricarboxylic acid cycle"/>
    <property type="evidence" value="ECO:0007669"/>
    <property type="project" value="InterPro"/>
</dbReference>
<keyword evidence="23" id="KW-1185">Reference proteome</keyword>
<feature type="domain" description="18S rRNA (guanine(1575)-N(7))-methyltransferase Bud23 C-terminal" evidence="21">
    <location>
        <begin position="202"/>
        <end position="283"/>
    </location>
</feature>
<evidence type="ECO:0000259" key="21">
    <source>
        <dbReference type="Pfam" id="PF12589"/>
    </source>
</evidence>
<dbReference type="Pfam" id="PF08241">
    <property type="entry name" value="Methyltransf_11"/>
    <property type="match status" value="1"/>
</dbReference>
<dbReference type="PANTHER" id="PTHR30523:SF6">
    <property type="entry name" value="PHOSPHOENOLPYRUVATE CARBOXYLASE"/>
    <property type="match status" value="1"/>
</dbReference>
<comment type="catalytic activity">
    <reaction evidence="16">
        <text>oxaloacetate + phosphate = phosphoenolpyruvate + hydrogencarbonate</text>
        <dbReference type="Rhea" id="RHEA:28370"/>
        <dbReference type="ChEBI" id="CHEBI:16452"/>
        <dbReference type="ChEBI" id="CHEBI:17544"/>
        <dbReference type="ChEBI" id="CHEBI:43474"/>
        <dbReference type="ChEBI" id="CHEBI:58702"/>
        <dbReference type="EC" id="4.1.1.31"/>
    </reaction>
</comment>
<evidence type="ECO:0000256" key="19">
    <source>
        <dbReference type="SAM" id="MobiDB-lite"/>
    </source>
</evidence>
<dbReference type="CDD" id="cd02440">
    <property type="entry name" value="AdoMet_MTases"/>
    <property type="match status" value="1"/>
</dbReference>
<dbReference type="InterPro" id="IPR013216">
    <property type="entry name" value="Methyltransf_11"/>
</dbReference>
<keyword evidence="11" id="KW-0949">S-adenosyl-L-methionine</keyword>
<dbReference type="PANTHER" id="PTHR30523">
    <property type="entry name" value="PHOSPHOENOLPYRUVATE CARBOXYLASE"/>
    <property type="match status" value="1"/>
</dbReference>
<protein>
    <recommendedName>
        <fullName evidence="7">phosphoenolpyruvate carboxylase</fullName>
        <ecNumber evidence="7">4.1.1.31</ecNumber>
    </recommendedName>
</protein>
<proteinExistence type="inferred from homology"/>
<dbReference type="HAMAP" id="MF_00595">
    <property type="entry name" value="PEPcase_type1"/>
    <property type="match status" value="1"/>
</dbReference>
<feature type="compositionally biased region" description="Basic residues" evidence="19">
    <location>
        <begin position="244"/>
        <end position="257"/>
    </location>
</feature>
<evidence type="ECO:0000256" key="6">
    <source>
        <dbReference type="ARBA" id="ARBA00011881"/>
    </source>
</evidence>